<feature type="transmembrane region" description="Helical" evidence="19">
    <location>
        <begin position="265"/>
        <end position="291"/>
    </location>
</feature>
<dbReference type="FunFam" id="1.20.1740.10:FF:000015">
    <property type="entry name" value="B(0,+)-type amino acid transporter 1"/>
    <property type="match status" value="1"/>
</dbReference>
<comment type="catalytic activity">
    <reaction evidence="14">
        <text>L-leucine(out) + L-arginine(in) = L-leucine(in) + L-arginine(out)</text>
        <dbReference type="Rhea" id="RHEA:71059"/>
        <dbReference type="ChEBI" id="CHEBI:32682"/>
        <dbReference type="ChEBI" id="CHEBI:57427"/>
    </reaction>
    <physiologicalReaction direction="left-to-right" evidence="14">
        <dbReference type="Rhea" id="RHEA:71060"/>
    </physiologicalReaction>
</comment>
<dbReference type="GO" id="GO:0015179">
    <property type="term" value="F:L-amino acid transmembrane transporter activity"/>
    <property type="evidence" value="ECO:0007669"/>
    <property type="project" value="TreeGrafter"/>
</dbReference>
<feature type="transmembrane region" description="Helical" evidence="19">
    <location>
        <begin position="141"/>
        <end position="160"/>
    </location>
</feature>
<keyword evidence="8 19" id="KW-0472">Membrane</keyword>
<evidence type="ECO:0000256" key="8">
    <source>
        <dbReference type="ARBA" id="ARBA00023136"/>
    </source>
</evidence>
<evidence type="ECO:0000256" key="3">
    <source>
        <dbReference type="ARBA" id="ARBA00022448"/>
    </source>
</evidence>
<dbReference type="STRING" id="307972.A0A2G8K0F1"/>
<evidence type="ECO:0000256" key="7">
    <source>
        <dbReference type="ARBA" id="ARBA00022989"/>
    </source>
</evidence>
<reference evidence="20 21" key="1">
    <citation type="journal article" date="2017" name="PLoS Biol.">
        <title>The sea cucumber genome provides insights into morphological evolution and visceral regeneration.</title>
        <authorList>
            <person name="Zhang X."/>
            <person name="Sun L."/>
            <person name="Yuan J."/>
            <person name="Sun Y."/>
            <person name="Gao Y."/>
            <person name="Zhang L."/>
            <person name="Li S."/>
            <person name="Dai H."/>
            <person name="Hamel J.F."/>
            <person name="Liu C."/>
            <person name="Yu Y."/>
            <person name="Liu S."/>
            <person name="Lin W."/>
            <person name="Guo K."/>
            <person name="Jin S."/>
            <person name="Xu P."/>
            <person name="Storey K.B."/>
            <person name="Huan P."/>
            <person name="Zhang T."/>
            <person name="Zhou Y."/>
            <person name="Zhang J."/>
            <person name="Lin C."/>
            <person name="Li X."/>
            <person name="Xing L."/>
            <person name="Huo D."/>
            <person name="Sun M."/>
            <person name="Wang L."/>
            <person name="Mercier A."/>
            <person name="Li F."/>
            <person name="Yang H."/>
            <person name="Xiang J."/>
        </authorList>
    </citation>
    <scope>NUCLEOTIDE SEQUENCE [LARGE SCALE GENOMIC DNA]</scope>
    <source>
        <strain evidence="20">Shaxun</strain>
        <tissue evidence="20">Muscle</tissue>
    </source>
</reference>
<evidence type="ECO:0000256" key="16">
    <source>
        <dbReference type="ARBA" id="ARBA00079910"/>
    </source>
</evidence>
<sequence>MIGSGIFISPKGVLRQTNSVGMSLVVWAVCGAVAMLGSLSYAELGTMMPTSGGEFSYMKDGFGPPLAFMYSWVAVLLIKTSSLSAISTVFGQYAAEAFYSSPECPPPVYVIKMLTVTAIVLLIVINCISSKSATSLQVAMTAAKLFALVLIICVGIVRIFQGHTEYISPSVSFDGSSTRIFAYGIAFYQGLWAYDGWNQLNYAVEELQNPYKNLPRAVMIGIPLVTIVYLLTNIAYFTVLSPDDLLASNAVAVTFANRMLGPMAWIIPLCVCFSTFGASNGILFTAARLAMVCSREGHMISIVSMVNVHRKTPMAALIFEGVIAIVMVIPNDFDSLVNYFSFTSWMFYGLSCLAHIVLRFTHPEWKRPIRIPLVIPLLVVIFSIYLVLAPVIDDPSLPWLFAALFVLAGLFLYFPFVKMGLRIKPFDYITLFMQQLLQSAPSKFVAPEDDSKESTDL</sequence>
<evidence type="ECO:0000313" key="20">
    <source>
        <dbReference type="EMBL" id="PIK41478.1"/>
    </source>
</evidence>
<comment type="catalytic activity">
    <reaction evidence="12">
        <text>L-histidine(out) + L-arginine(in) = L-histidine(in) + L-arginine(out)</text>
        <dbReference type="Rhea" id="RHEA:71063"/>
        <dbReference type="ChEBI" id="CHEBI:32682"/>
        <dbReference type="ChEBI" id="CHEBI:57595"/>
    </reaction>
    <physiologicalReaction direction="left-to-right" evidence="12">
        <dbReference type="Rhea" id="RHEA:71064"/>
    </physiologicalReaction>
</comment>
<feature type="transmembrane region" description="Helical" evidence="19">
    <location>
        <begin position="20"/>
        <end position="44"/>
    </location>
</feature>
<evidence type="ECO:0000256" key="17">
    <source>
        <dbReference type="ARBA" id="ARBA00083296"/>
    </source>
</evidence>
<gene>
    <name evidence="20" type="ORF">BSL78_21664</name>
</gene>
<keyword evidence="7 19" id="KW-1133">Transmembrane helix</keyword>
<keyword evidence="21" id="KW-1185">Reference proteome</keyword>
<evidence type="ECO:0000256" key="19">
    <source>
        <dbReference type="SAM" id="Phobius"/>
    </source>
</evidence>
<keyword evidence="4" id="KW-1003">Cell membrane</keyword>
<organism evidence="20 21">
    <name type="scientific">Stichopus japonicus</name>
    <name type="common">Sea cucumber</name>
    <dbReference type="NCBI Taxonomy" id="307972"/>
    <lineage>
        <taxon>Eukaryota</taxon>
        <taxon>Metazoa</taxon>
        <taxon>Echinodermata</taxon>
        <taxon>Eleutherozoa</taxon>
        <taxon>Echinozoa</taxon>
        <taxon>Holothuroidea</taxon>
        <taxon>Aspidochirotacea</taxon>
        <taxon>Aspidochirotida</taxon>
        <taxon>Stichopodidae</taxon>
        <taxon>Apostichopus</taxon>
    </lineage>
</organism>
<feature type="transmembrane region" description="Helical" evidence="19">
    <location>
        <begin position="398"/>
        <end position="416"/>
    </location>
</feature>
<evidence type="ECO:0000256" key="11">
    <source>
        <dbReference type="ARBA" id="ARBA00051814"/>
    </source>
</evidence>
<dbReference type="AlphaFoldDB" id="A0A2G8K0F1"/>
<evidence type="ECO:0000256" key="4">
    <source>
        <dbReference type="ARBA" id="ARBA00022475"/>
    </source>
</evidence>
<evidence type="ECO:0000256" key="6">
    <source>
        <dbReference type="ARBA" id="ARBA00022692"/>
    </source>
</evidence>
<comment type="catalytic activity">
    <reaction evidence="13">
        <text>L-cysteine(out) + L-arginine(in) = L-cysteine(in) + L-arginine(out)</text>
        <dbReference type="Rhea" id="RHEA:71071"/>
        <dbReference type="ChEBI" id="CHEBI:32682"/>
        <dbReference type="ChEBI" id="CHEBI:35235"/>
    </reaction>
    <physiologicalReaction direction="left-to-right" evidence="13">
        <dbReference type="Rhea" id="RHEA:71072"/>
    </physiologicalReaction>
</comment>
<dbReference type="OrthoDB" id="5982228at2759"/>
<keyword evidence="3" id="KW-0813">Transport</keyword>
<evidence type="ECO:0000256" key="2">
    <source>
        <dbReference type="ARBA" id="ARBA00009523"/>
    </source>
</evidence>
<feature type="transmembrane region" description="Helical" evidence="19">
    <location>
        <begin position="312"/>
        <end position="330"/>
    </location>
</feature>
<dbReference type="Gene3D" id="1.20.1740.10">
    <property type="entry name" value="Amino acid/polyamine transporter I"/>
    <property type="match status" value="1"/>
</dbReference>
<feature type="transmembrane region" description="Helical" evidence="19">
    <location>
        <begin position="65"/>
        <end position="89"/>
    </location>
</feature>
<comment type="subcellular location">
    <subcellularLocation>
        <location evidence="1">Apical cell membrane</location>
        <topology evidence="1">Multi-pass membrane protein</topology>
    </subcellularLocation>
</comment>
<keyword evidence="5" id="KW-0597">Phosphoprotein</keyword>
<evidence type="ECO:0000256" key="5">
    <source>
        <dbReference type="ARBA" id="ARBA00022553"/>
    </source>
</evidence>
<dbReference type="EMBL" id="MRZV01001015">
    <property type="protein sequence ID" value="PIK41478.1"/>
    <property type="molecule type" value="Genomic_DNA"/>
</dbReference>
<evidence type="ECO:0000256" key="18">
    <source>
        <dbReference type="ARBA" id="ARBA00093193"/>
    </source>
</evidence>
<evidence type="ECO:0000256" key="1">
    <source>
        <dbReference type="ARBA" id="ARBA00004424"/>
    </source>
</evidence>
<proteinExistence type="inferred from homology"/>
<feature type="transmembrane region" description="Helical" evidence="19">
    <location>
        <begin position="373"/>
        <end position="392"/>
    </location>
</feature>
<accession>A0A2G8K0F1</accession>
<dbReference type="Pfam" id="PF13520">
    <property type="entry name" value="AA_permease_2"/>
    <property type="match status" value="1"/>
</dbReference>
<dbReference type="Proteomes" id="UP000230750">
    <property type="component" value="Unassembled WGS sequence"/>
</dbReference>
<keyword evidence="9" id="KW-1015">Disulfide bond</keyword>
<feature type="transmembrane region" description="Helical" evidence="19">
    <location>
        <begin position="217"/>
        <end position="239"/>
    </location>
</feature>
<evidence type="ECO:0000313" key="21">
    <source>
        <dbReference type="Proteomes" id="UP000230750"/>
    </source>
</evidence>
<dbReference type="GO" id="GO:0016324">
    <property type="term" value="C:apical plasma membrane"/>
    <property type="evidence" value="ECO:0007669"/>
    <property type="project" value="UniProtKB-SubCell"/>
</dbReference>
<comment type="catalytic activity">
    <reaction evidence="10">
        <text>L-lysine(out) + L-arginine(in) = L-lysine(in) + L-arginine(out)</text>
        <dbReference type="Rhea" id="RHEA:70827"/>
        <dbReference type="ChEBI" id="CHEBI:32551"/>
        <dbReference type="ChEBI" id="CHEBI:32682"/>
    </reaction>
    <physiologicalReaction direction="left-to-right" evidence="10">
        <dbReference type="Rhea" id="RHEA:70828"/>
    </physiologicalReaction>
</comment>
<dbReference type="PANTHER" id="PTHR11785:SF512">
    <property type="entry name" value="SOBREMESA, ISOFORM B"/>
    <property type="match status" value="1"/>
</dbReference>
<comment type="similarity">
    <text evidence="2">Belongs to the amino acid-polyamine-organocation (APC) superfamily.</text>
</comment>
<dbReference type="PIRSF" id="PIRSF006060">
    <property type="entry name" value="AA_transporter"/>
    <property type="match status" value="1"/>
</dbReference>
<evidence type="ECO:0000256" key="10">
    <source>
        <dbReference type="ARBA" id="ARBA00051323"/>
    </source>
</evidence>
<comment type="catalytic activity">
    <reaction evidence="18">
        <text>L-phenylalanine(out) + L-arginine(in) = L-phenylalanine(in) + L-arginine(out)</text>
        <dbReference type="Rhea" id="RHEA:71067"/>
        <dbReference type="ChEBI" id="CHEBI:32682"/>
        <dbReference type="ChEBI" id="CHEBI:58095"/>
    </reaction>
    <physiologicalReaction direction="left-to-right" evidence="18">
        <dbReference type="Rhea" id="RHEA:71068"/>
    </physiologicalReaction>
</comment>
<keyword evidence="6 19" id="KW-0812">Transmembrane</keyword>
<evidence type="ECO:0000256" key="9">
    <source>
        <dbReference type="ARBA" id="ARBA00023157"/>
    </source>
</evidence>
<protein>
    <recommendedName>
        <fullName evidence="15">b(0,+)-type amino acid transporter 1</fullName>
    </recommendedName>
    <alternativeName>
        <fullName evidence="16">Glycoprotein-associated amino acid transporter b0,+AT1</fullName>
    </alternativeName>
    <alternativeName>
        <fullName evidence="17">Solute carrier family 7 member 9</fullName>
    </alternativeName>
</protein>
<dbReference type="PANTHER" id="PTHR11785">
    <property type="entry name" value="AMINO ACID TRANSPORTER"/>
    <property type="match status" value="1"/>
</dbReference>
<feature type="transmembrane region" description="Helical" evidence="19">
    <location>
        <begin position="109"/>
        <end position="129"/>
    </location>
</feature>
<name>A0A2G8K0F1_STIJA</name>
<dbReference type="InterPro" id="IPR050598">
    <property type="entry name" value="AminoAcid_Transporter"/>
</dbReference>
<feature type="transmembrane region" description="Helical" evidence="19">
    <location>
        <begin position="342"/>
        <end position="361"/>
    </location>
</feature>
<comment type="catalytic activity">
    <reaction evidence="11">
        <text>L-cystine(out) + L-arginine(in) = L-cystine(in) + L-arginine(out)</text>
        <dbReference type="Rhea" id="RHEA:71075"/>
        <dbReference type="ChEBI" id="CHEBI:32682"/>
        <dbReference type="ChEBI" id="CHEBI:35491"/>
    </reaction>
    <physiologicalReaction direction="left-to-right" evidence="11">
        <dbReference type="Rhea" id="RHEA:71076"/>
    </physiologicalReaction>
</comment>
<evidence type="ECO:0000256" key="15">
    <source>
        <dbReference type="ARBA" id="ARBA00074336"/>
    </source>
</evidence>
<evidence type="ECO:0000256" key="13">
    <source>
        <dbReference type="ARBA" id="ARBA00052179"/>
    </source>
</evidence>
<evidence type="ECO:0000256" key="12">
    <source>
        <dbReference type="ARBA" id="ARBA00051835"/>
    </source>
</evidence>
<evidence type="ECO:0000256" key="14">
    <source>
        <dbReference type="ARBA" id="ARBA00052732"/>
    </source>
</evidence>
<dbReference type="InterPro" id="IPR002293">
    <property type="entry name" value="AA/rel_permease1"/>
</dbReference>
<comment type="caution">
    <text evidence="20">The sequence shown here is derived from an EMBL/GenBank/DDBJ whole genome shotgun (WGS) entry which is preliminary data.</text>
</comment>